<dbReference type="RefSeq" id="WP_202751394.1">
    <property type="nucleotide sequence ID" value="NZ_JAESWC010000025.1"/>
</dbReference>
<evidence type="ECO:0000259" key="1">
    <source>
        <dbReference type="SMART" id="SM00849"/>
    </source>
</evidence>
<dbReference type="Proteomes" id="UP000632377">
    <property type="component" value="Unassembled WGS sequence"/>
</dbReference>
<evidence type="ECO:0000313" key="3">
    <source>
        <dbReference type="Proteomes" id="UP000632377"/>
    </source>
</evidence>
<comment type="caution">
    <text evidence="2">The sequence shown here is derived from an EMBL/GenBank/DDBJ whole genome shotgun (WGS) entry which is preliminary data.</text>
</comment>
<dbReference type="PANTHER" id="PTHR15032">
    <property type="entry name" value="N-ACYL-PHOSPHATIDYLETHANOLAMINE-HYDROLYZING PHOSPHOLIPASE D"/>
    <property type="match status" value="1"/>
</dbReference>
<dbReference type="InterPro" id="IPR001279">
    <property type="entry name" value="Metallo-B-lactamas"/>
</dbReference>
<dbReference type="PIRSF" id="PIRSF038896">
    <property type="entry name" value="NAPE-PLD"/>
    <property type="match status" value="1"/>
</dbReference>
<dbReference type="Pfam" id="PF12706">
    <property type="entry name" value="Lactamase_B_2"/>
    <property type="match status" value="1"/>
</dbReference>
<dbReference type="EMBL" id="JAESWC010000025">
    <property type="protein sequence ID" value="MBL4938634.1"/>
    <property type="molecule type" value="Genomic_DNA"/>
</dbReference>
<dbReference type="SUPFAM" id="SSF56281">
    <property type="entry name" value="Metallo-hydrolase/oxidoreductase"/>
    <property type="match status" value="1"/>
</dbReference>
<keyword evidence="3" id="KW-1185">Reference proteome</keyword>
<feature type="domain" description="Metallo-beta-lactamase" evidence="1">
    <location>
        <begin position="85"/>
        <end position="291"/>
    </location>
</feature>
<evidence type="ECO:0000313" key="2">
    <source>
        <dbReference type="EMBL" id="MBL4938634.1"/>
    </source>
</evidence>
<accession>A0ABS1TGY7</accession>
<organism evidence="2 3">
    <name type="scientific">Clostridium rhizosphaerae</name>
    <dbReference type="NCBI Taxonomy" id="2803861"/>
    <lineage>
        <taxon>Bacteria</taxon>
        <taxon>Bacillati</taxon>
        <taxon>Bacillota</taxon>
        <taxon>Clostridia</taxon>
        <taxon>Eubacteriales</taxon>
        <taxon>Clostridiaceae</taxon>
        <taxon>Clostridium</taxon>
    </lineage>
</organism>
<dbReference type="InterPro" id="IPR036866">
    <property type="entry name" value="RibonucZ/Hydroxyglut_hydro"/>
</dbReference>
<reference evidence="2 3" key="1">
    <citation type="submission" date="2021-01" db="EMBL/GenBank/DDBJ databases">
        <title>Genome public.</title>
        <authorList>
            <person name="Liu C."/>
            <person name="Sun Q."/>
        </authorList>
    </citation>
    <scope>NUCLEOTIDE SEQUENCE [LARGE SCALE GENOMIC DNA]</scope>
    <source>
        <strain evidence="2 3">YIM B02515</strain>
    </source>
</reference>
<name>A0ABS1TGY7_9CLOT</name>
<dbReference type="Gene3D" id="3.60.15.10">
    <property type="entry name" value="Ribonuclease Z/Hydroxyacylglutathione hydrolase-like"/>
    <property type="match status" value="1"/>
</dbReference>
<dbReference type="InterPro" id="IPR024884">
    <property type="entry name" value="NAPE-PLD"/>
</dbReference>
<gene>
    <name evidence="2" type="ORF">JK636_23290</name>
</gene>
<sequence>MKLKLGKNTSKERLRRIKNSPNYRKGRFHNLEGVYDLSDYTSIIRMLKDMFFNKTKRREPPCALPSIKTDLMSLNPNEDIIIWFGHSSWFIQLNGKRFLIDPVLSGSASKIKFFNRSYKGSDIYKVSDIPDIDYLLISHDHYDHLDHEAVAELRPKIKQLIAGLGVGAYFERWGFDKSIIIEKDWNQGIIIDNGFEITITPARHLSGRGGKKNQTLWISFVIKTGNMKVFYSGDSGYGSHFKQIGESYGPFDLAILECGQYSGHWPDSHMMPEETVQASVDLKAEKLLPSHWAKFTLSMHAWDEPIIRVTKESSRRNVNLLHPMIGEKLDIKVPKKTEAWWEKIK</sequence>
<protein>
    <submittedName>
        <fullName evidence="2">MBL fold metallo-hydrolase</fullName>
    </submittedName>
</protein>
<proteinExistence type="predicted"/>
<dbReference type="SMART" id="SM00849">
    <property type="entry name" value="Lactamase_B"/>
    <property type="match status" value="1"/>
</dbReference>
<dbReference type="PANTHER" id="PTHR15032:SF4">
    <property type="entry name" value="N-ACYL-PHOSPHATIDYLETHANOLAMINE-HYDROLYZING PHOSPHOLIPASE D"/>
    <property type="match status" value="1"/>
</dbReference>